<feature type="region of interest" description="Disordered" evidence="1">
    <location>
        <begin position="16"/>
        <end position="37"/>
    </location>
</feature>
<keyword evidence="3" id="KW-1185">Reference proteome</keyword>
<evidence type="ECO:0000313" key="3">
    <source>
        <dbReference type="Proteomes" id="UP000772434"/>
    </source>
</evidence>
<feature type="compositionally biased region" description="Polar residues" evidence="1">
    <location>
        <begin position="135"/>
        <end position="153"/>
    </location>
</feature>
<accession>A0A9P5UAT6</accession>
<evidence type="ECO:0000313" key="2">
    <source>
        <dbReference type="EMBL" id="KAF9073395.1"/>
    </source>
</evidence>
<protein>
    <submittedName>
        <fullName evidence="2">Uncharacterized protein</fullName>
    </submittedName>
</protein>
<gene>
    <name evidence="2" type="ORF">BDP27DRAFT_300205</name>
</gene>
<sequence length="153" mass="16267">MTPATFGFPRLRSMTPVQLGSHSDEPPLTRAGPLFPGRNVPSSTGSVGGESFVFCLFELTLTVLSGARSVSGPQNGSGYMPEGSRFISSYSMSYLHFFVCVPGEGRRSVSEGFASRNAKDMDGGSPEGRADNEASQHWSPGDSDSSFNDAPIY</sequence>
<dbReference type="EMBL" id="JADNRY010000018">
    <property type="protein sequence ID" value="KAF9073395.1"/>
    <property type="molecule type" value="Genomic_DNA"/>
</dbReference>
<dbReference type="AlphaFoldDB" id="A0A9P5UAT6"/>
<evidence type="ECO:0000256" key="1">
    <source>
        <dbReference type="SAM" id="MobiDB-lite"/>
    </source>
</evidence>
<feature type="region of interest" description="Disordered" evidence="1">
    <location>
        <begin position="107"/>
        <end position="153"/>
    </location>
</feature>
<name>A0A9P5UAT6_9AGAR</name>
<organism evidence="2 3">
    <name type="scientific">Rhodocollybia butyracea</name>
    <dbReference type="NCBI Taxonomy" id="206335"/>
    <lineage>
        <taxon>Eukaryota</taxon>
        <taxon>Fungi</taxon>
        <taxon>Dikarya</taxon>
        <taxon>Basidiomycota</taxon>
        <taxon>Agaricomycotina</taxon>
        <taxon>Agaricomycetes</taxon>
        <taxon>Agaricomycetidae</taxon>
        <taxon>Agaricales</taxon>
        <taxon>Marasmiineae</taxon>
        <taxon>Omphalotaceae</taxon>
        <taxon>Rhodocollybia</taxon>
    </lineage>
</organism>
<feature type="compositionally biased region" description="Basic and acidic residues" evidence="1">
    <location>
        <begin position="117"/>
        <end position="134"/>
    </location>
</feature>
<dbReference type="Proteomes" id="UP000772434">
    <property type="component" value="Unassembled WGS sequence"/>
</dbReference>
<reference evidence="2" key="1">
    <citation type="submission" date="2020-11" db="EMBL/GenBank/DDBJ databases">
        <authorList>
            <consortium name="DOE Joint Genome Institute"/>
            <person name="Ahrendt S."/>
            <person name="Riley R."/>
            <person name="Andreopoulos W."/>
            <person name="Labutti K."/>
            <person name="Pangilinan J."/>
            <person name="Ruiz-Duenas F.J."/>
            <person name="Barrasa J.M."/>
            <person name="Sanchez-Garcia M."/>
            <person name="Camarero S."/>
            <person name="Miyauchi S."/>
            <person name="Serrano A."/>
            <person name="Linde D."/>
            <person name="Babiker R."/>
            <person name="Drula E."/>
            <person name="Ayuso-Fernandez I."/>
            <person name="Pacheco R."/>
            <person name="Padilla G."/>
            <person name="Ferreira P."/>
            <person name="Barriuso J."/>
            <person name="Kellner H."/>
            <person name="Castanera R."/>
            <person name="Alfaro M."/>
            <person name="Ramirez L."/>
            <person name="Pisabarro A.G."/>
            <person name="Kuo A."/>
            <person name="Tritt A."/>
            <person name="Lipzen A."/>
            <person name="He G."/>
            <person name="Yan M."/>
            <person name="Ng V."/>
            <person name="Cullen D."/>
            <person name="Martin F."/>
            <person name="Rosso M.-N."/>
            <person name="Henrissat B."/>
            <person name="Hibbett D."/>
            <person name="Martinez A.T."/>
            <person name="Grigoriev I.V."/>
        </authorList>
    </citation>
    <scope>NUCLEOTIDE SEQUENCE</scope>
    <source>
        <strain evidence="2">AH 40177</strain>
    </source>
</reference>
<comment type="caution">
    <text evidence="2">The sequence shown here is derived from an EMBL/GenBank/DDBJ whole genome shotgun (WGS) entry which is preliminary data.</text>
</comment>
<proteinExistence type="predicted"/>